<dbReference type="InterPro" id="IPR017907">
    <property type="entry name" value="Znf_RING_CS"/>
</dbReference>
<organism evidence="7 8">
    <name type="scientific">Mugilogobius chulae</name>
    <name type="common">yellowstripe goby</name>
    <dbReference type="NCBI Taxonomy" id="88201"/>
    <lineage>
        <taxon>Eukaryota</taxon>
        <taxon>Metazoa</taxon>
        <taxon>Chordata</taxon>
        <taxon>Craniata</taxon>
        <taxon>Vertebrata</taxon>
        <taxon>Euteleostomi</taxon>
        <taxon>Actinopterygii</taxon>
        <taxon>Neopterygii</taxon>
        <taxon>Teleostei</taxon>
        <taxon>Neoteleostei</taxon>
        <taxon>Acanthomorphata</taxon>
        <taxon>Gobiaria</taxon>
        <taxon>Gobiiformes</taxon>
        <taxon>Gobioidei</taxon>
        <taxon>Gobiidae</taxon>
        <taxon>Gobionellinae</taxon>
        <taxon>Mugilogobius</taxon>
    </lineage>
</organism>
<dbReference type="SMART" id="SM00184">
    <property type="entry name" value="RING"/>
    <property type="match status" value="1"/>
</dbReference>
<dbReference type="InterPro" id="IPR013083">
    <property type="entry name" value="Znf_RING/FYVE/PHD"/>
</dbReference>
<feature type="coiled-coil region" evidence="5">
    <location>
        <begin position="104"/>
        <end position="131"/>
    </location>
</feature>
<keyword evidence="5" id="KW-0175">Coiled coil</keyword>
<dbReference type="SUPFAM" id="SSF57850">
    <property type="entry name" value="RING/U-box"/>
    <property type="match status" value="1"/>
</dbReference>
<evidence type="ECO:0000256" key="1">
    <source>
        <dbReference type="ARBA" id="ARBA00022723"/>
    </source>
</evidence>
<accession>A0AAW0PL40</accession>
<evidence type="ECO:0000256" key="5">
    <source>
        <dbReference type="SAM" id="Coils"/>
    </source>
</evidence>
<dbReference type="EMBL" id="JBBPFD010000006">
    <property type="protein sequence ID" value="KAK7921967.1"/>
    <property type="molecule type" value="Genomic_DNA"/>
</dbReference>
<feature type="domain" description="RING-type" evidence="6">
    <location>
        <begin position="15"/>
        <end position="60"/>
    </location>
</feature>
<gene>
    <name evidence="7" type="ORF">WMY93_008869</name>
</gene>
<comment type="caution">
    <text evidence="7">The sequence shown here is derived from an EMBL/GenBank/DDBJ whole genome shotgun (WGS) entry which is preliminary data.</text>
</comment>
<sequence>MSAKTHRLDSVDLSCAVCLHLLRDPVTIACGHSYCSSCVKSHWDREAHREAAAFSCPQCRQSFSPRPALARNTMLAKVMEEKTRRGQFGRHDTEGNSEAVCSVGQVLQSKQTELENRIKTLREKHQAKVKECQSPLKKEVAQLKGALYKLNHLAVVPRERDNRRRDGSSYSALLPFENLRVDIENLLTPEPETLDDLLDYDRAPVTMDLPQHTSFCLCQKREQELHSLG</sequence>
<dbReference type="PROSITE" id="PS00518">
    <property type="entry name" value="ZF_RING_1"/>
    <property type="match status" value="1"/>
</dbReference>
<keyword evidence="1" id="KW-0479">Metal-binding</keyword>
<keyword evidence="3" id="KW-0862">Zinc</keyword>
<dbReference type="AlphaFoldDB" id="A0AAW0PL40"/>
<dbReference type="Proteomes" id="UP001460270">
    <property type="component" value="Unassembled WGS sequence"/>
</dbReference>
<dbReference type="PROSITE" id="PS50089">
    <property type="entry name" value="ZF_RING_2"/>
    <property type="match status" value="1"/>
</dbReference>
<keyword evidence="2 4" id="KW-0863">Zinc-finger</keyword>
<proteinExistence type="predicted"/>
<evidence type="ECO:0000256" key="2">
    <source>
        <dbReference type="ARBA" id="ARBA00022771"/>
    </source>
</evidence>
<evidence type="ECO:0000313" key="7">
    <source>
        <dbReference type="EMBL" id="KAK7921967.1"/>
    </source>
</evidence>
<dbReference type="GO" id="GO:0008270">
    <property type="term" value="F:zinc ion binding"/>
    <property type="evidence" value="ECO:0007669"/>
    <property type="project" value="UniProtKB-KW"/>
</dbReference>
<dbReference type="PANTHER" id="PTHR25465:SF5">
    <property type="entry name" value="E3 UBIQUITIN_ISG15 LIGASE TRIM25-RELATED"/>
    <property type="match status" value="1"/>
</dbReference>
<evidence type="ECO:0000259" key="6">
    <source>
        <dbReference type="PROSITE" id="PS50089"/>
    </source>
</evidence>
<evidence type="ECO:0000256" key="3">
    <source>
        <dbReference type="ARBA" id="ARBA00022833"/>
    </source>
</evidence>
<dbReference type="InterPro" id="IPR001841">
    <property type="entry name" value="Znf_RING"/>
</dbReference>
<dbReference type="InterPro" id="IPR051051">
    <property type="entry name" value="E3_ubiq-ligase_TRIM/RNF"/>
</dbReference>
<evidence type="ECO:0000256" key="4">
    <source>
        <dbReference type="PROSITE-ProRule" id="PRU00175"/>
    </source>
</evidence>
<dbReference type="Pfam" id="PF15227">
    <property type="entry name" value="zf-C3HC4_4"/>
    <property type="match status" value="1"/>
</dbReference>
<evidence type="ECO:0000313" key="8">
    <source>
        <dbReference type="Proteomes" id="UP001460270"/>
    </source>
</evidence>
<dbReference type="PANTHER" id="PTHR25465">
    <property type="entry name" value="B-BOX DOMAIN CONTAINING"/>
    <property type="match status" value="1"/>
</dbReference>
<protein>
    <recommendedName>
        <fullName evidence="6">RING-type domain-containing protein</fullName>
    </recommendedName>
</protein>
<reference evidence="8" key="1">
    <citation type="submission" date="2024-04" db="EMBL/GenBank/DDBJ databases">
        <title>Salinicola lusitanus LLJ914,a marine bacterium isolated from the Okinawa Trough.</title>
        <authorList>
            <person name="Li J."/>
        </authorList>
    </citation>
    <scope>NUCLEOTIDE SEQUENCE [LARGE SCALE GENOMIC DNA]</scope>
</reference>
<name>A0AAW0PL40_9GOBI</name>
<dbReference type="Gene3D" id="3.30.40.10">
    <property type="entry name" value="Zinc/RING finger domain, C3HC4 (zinc finger)"/>
    <property type="match status" value="1"/>
</dbReference>
<keyword evidence="8" id="KW-1185">Reference proteome</keyword>